<organism evidence="2 3">
    <name type="scientific">Aspergillus granulosus</name>
    <dbReference type="NCBI Taxonomy" id="176169"/>
    <lineage>
        <taxon>Eukaryota</taxon>
        <taxon>Fungi</taxon>
        <taxon>Dikarya</taxon>
        <taxon>Ascomycota</taxon>
        <taxon>Pezizomycotina</taxon>
        <taxon>Eurotiomycetes</taxon>
        <taxon>Eurotiomycetidae</taxon>
        <taxon>Eurotiales</taxon>
        <taxon>Aspergillaceae</taxon>
        <taxon>Aspergillus</taxon>
        <taxon>Aspergillus subgen. Nidulantes</taxon>
    </lineage>
</organism>
<dbReference type="EMBL" id="JBFXLT010000117">
    <property type="protein sequence ID" value="KAL2808260.1"/>
    <property type="molecule type" value="Genomic_DNA"/>
</dbReference>
<sequence>MSNRSSHLTRTSNNSMLQIELDNQNPVQLYYLRKHPTYKPGDTISGYVYRTAPVSGVIPLTTTITVTLIGHSTANIETNTGRYESSFDIFDGRVETLVLHSSEARLQRPDESDGLCWPFAFTIPFSVRDVRDYMRHSTGFYSSPDGSEGPTFVPPGSFSLAESVADCCSGRGEASIKYSVEAKMELVFNDEGRGTFKVSHTATAPFQIENLSFSEPIANFGSKIETMQRGVYSYKLVPGIEGLTLAQRARKALMSSSVPRFATRVSVSLPVFLQIGNPNPIPVTVAFEPIASSTSEILHDVPQTLTITVLSIQLRPKTTMRADKTVASLNDSKTVTKTGMWISILPFTAIRDLRAVHDQEVSVVITPGPVGTCTELLELGAILDFRLHENLHPSFETYNIARSWELGCEMEVSVAGEKFRVGSTRNVVVLPRAYEGPVPVREGTGGASARGRGEMLPEYEKDEELPPYSG</sequence>
<evidence type="ECO:0000313" key="2">
    <source>
        <dbReference type="EMBL" id="KAL2808260.1"/>
    </source>
</evidence>
<dbReference type="Proteomes" id="UP001610334">
    <property type="component" value="Unassembled WGS sequence"/>
</dbReference>
<reference evidence="2 3" key="1">
    <citation type="submission" date="2024-07" db="EMBL/GenBank/DDBJ databases">
        <title>Section-level genome sequencing and comparative genomics of Aspergillus sections Usti and Cavernicolus.</title>
        <authorList>
            <consortium name="Lawrence Berkeley National Laboratory"/>
            <person name="Nybo J.L."/>
            <person name="Vesth T.C."/>
            <person name="Theobald S."/>
            <person name="Frisvad J.C."/>
            <person name="Larsen T.O."/>
            <person name="Kjaerboelling I."/>
            <person name="Rothschild-Mancinelli K."/>
            <person name="Lyhne E.K."/>
            <person name="Kogle M.E."/>
            <person name="Barry K."/>
            <person name="Clum A."/>
            <person name="Na H."/>
            <person name="Ledsgaard L."/>
            <person name="Lin J."/>
            <person name="Lipzen A."/>
            <person name="Kuo A."/>
            <person name="Riley R."/>
            <person name="Mondo S."/>
            <person name="Labutti K."/>
            <person name="Haridas S."/>
            <person name="Pangalinan J."/>
            <person name="Salamov A.A."/>
            <person name="Simmons B.A."/>
            <person name="Magnuson J.K."/>
            <person name="Chen J."/>
            <person name="Drula E."/>
            <person name="Henrissat B."/>
            <person name="Wiebenga A."/>
            <person name="Lubbers R.J."/>
            <person name="Gomes A.C."/>
            <person name="Makela M.R."/>
            <person name="Stajich J."/>
            <person name="Grigoriev I.V."/>
            <person name="Mortensen U.H."/>
            <person name="De Vries R.P."/>
            <person name="Baker S.E."/>
            <person name="Andersen M.R."/>
        </authorList>
    </citation>
    <scope>NUCLEOTIDE SEQUENCE [LARGE SCALE GENOMIC DNA]</scope>
    <source>
        <strain evidence="2 3">CBS 588.65</strain>
    </source>
</reference>
<evidence type="ECO:0000313" key="3">
    <source>
        <dbReference type="Proteomes" id="UP001610334"/>
    </source>
</evidence>
<evidence type="ECO:0000256" key="1">
    <source>
        <dbReference type="SAM" id="MobiDB-lite"/>
    </source>
</evidence>
<dbReference type="InterPro" id="IPR014752">
    <property type="entry name" value="Arrestin-like_C"/>
</dbReference>
<proteinExistence type="predicted"/>
<feature type="region of interest" description="Disordered" evidence="1">
    <location>
        <begin position="440"/>
        <end position="470"/>
    </location>
</feature>
<evidence type="ECO:0008006" key="4">
    <source>
        <dbReference type="Google" id="ProtNLM"/>
    </source>
</evidence>
<name>A0ABR4GYX4_9EURO</name>
<gene>
    <name evidence="2" type="ORF">BJX63DRAFT_436315</name>
</gene>
<keyword evidence="3" id="KW-1185">Reference proteome</keyword>
<protein>
    <recommendedName>
        <fullName evidence="4">Arrestin-like N-terminal domain-containing protein</fullName>
    </recommendedName>
</protein>
<dbReference type="Gene3D" id="2.60.40.640">
    <property type="match status" value="1"/>
</dbReference>
<accession>A0ABR4GYX4</accession>
<comment type="caution">
    <text evidence="2">The sequence shown here is derived from an EMBL/GenBank/DDBJ whole genome shotgun (WGS) entry which is preliminary data.</text>
</comment>
<feature type="compositionally biased region" description="Acidic residues" evidence="1">
    <location>
        <begin position="460"/>
        <end position="470"/>
    </location>
</feature>